<keyword evidence="5" id="KW-1185">Reference proteome</keyword>
<comment type="similarity">
    <text evidence="1">Belongs to the UPF0039 (ElaA) family.</text>
</comment>
<dbReference type="SUPFAM" id="SSF55729">
    <property type="entry name" value="Acyl-CoA N-acyltransferases (Nat)"/>
    <property type="match status" value="1"/>
</dbReference>
<dbReference type="Gene3D" id="3.40.630.30">
    <property type="match status" value="1"/>
</dbReference>
<dbReference type="EMBL" id="JAEDAQ010000014">
    <property type="protein sequence ID" value="MBH9581500.1"/>
    <property type="molecule type" value="Genomic_DNA"/>
</dbReference>
<organism evidence="4 5">
    <name type="scientific">Staphylococcus felis</name>
    <dbReference type="NCBI Taxonomy" id="46127"/>
    <lineage>
        <taxon>Bacteria</taxon>
        <taxon>Bacillati</taxon>
        <taxon>Bacillota</taxon>
        <taxon>Bacilli</taxon>
        <taxon>Bacillales</taxon>
        <taxon>Staphylococcaceae</taxon>
        <taxon>Staphylococcus</taxon>
    </lineage>
</organism>
<evidence type="ECO:0000256" key="1">
    <source>
        <dbReference type="ARBA" id="ARBA00009623"/>
    </source>
</evidence>
<protein>
    <recommendedName>
        <fullName evidence="2">GCN5-related N-acetyltransferase</fullName>
    </recommendedName>
</protein>
<dbReference type="Pfam" id="PF13673">
    <property type="entry name" value="Acetyltransf_10"/>
    <property type="match status" value="1"/>
</dbReference>
<dbReference type="RefSeq" id="WP_115890338.1">
    <property type="nucleotide sequence ID" value="NZ_CAJUZQ010000013.1"/>
</dbReference>
<evidence type="ECO:0000256" key="2">
    <source>
        <dbReference type="ARBA" id="ARBA00029740"/>
    </source>
</evidence>
<sequence length="142" mass="16358">MFKVGTNRSIYRDALYIRKKVFIEEQGVSKAEEIDQYEDKCQYIVGYDDNHSPIATARYRLVNNIVKVERVAVMPAQRGQNIGQLLMQTLEKDATAKGYHHFKLGAQLHAVPFYEKLGYHIDGDIFIDAGIPHYHMKKSVKL</sequence>
<dbReference type="PROSITE" id="PS51186">
    <property type="entry name" value="GNAT"/>
    <property type="match status" value="1"/>
</dbReference>
<proteinExistence type="inferred from homology"/>
<evidence type="ECO:0000313" key="4">
    <source>
        <dbReference type="EMBL" id="MBH9581500.1"/>
    </source>
</evidence>
<dbReference type="PANTHER" id="PTHR13355">
    <property type="entry name" value="GLUCOSAMINE 6-PHOSPHATE N-ACETYLTRANSFERASE"/>
    <property type="match status" value="1"/>
</dbReference>
<dbReference type="InterPro" id="IPR039143">
    <property type="entry name" value="GNPNAT1-like"/>
</dbReference>
<gene>
    <name evidence="4" type="ORF">I9026_08950</name>
</gene>
<reference evidence="4 5" key="1">
    <citation type="submission" date="2020-12" db="EMBL/GenBank/DDBJ databases">
        <title>Genomic analysis of Staphylococcus felis from a cat with skin infection.</title>
        <authorList>
            <person name="Aslantas O."/>
            <person name="Keskin O."/>
            <person name="Buyukaltay K."/>
            <person name="Gullu Yucetepe A."/>
        </authorList>
    </citation>
    <scope>NUCLEOTIDE SEQUENCE [LARGE SCALE GENOMIC DNA]</scope>
    <source>
        <strain evidence="4 5">HARRANVET</strain>
    </source>
</reference>
<comment type="caution">
    <text evidence="4">The sequence shown here is derived from an EMBL/GenBank/DDBJ whole genome shotgun (WGS) entry which is preliminary data.</text>
</comment>
<accession>A0ABS0QQH5</accession>
<feature type="domain" description="N-acetyltransferase" evidence="3">
    <location>
        <begin position="1"/>
        <end position="141"/>
    </location>
</feature>
<dbReference type="CDD" id="cd04301">
    <property type="entry name" value="NAT_SF"/>
    <property type="match status" value="1"/>
</dbReference>
<dbReference type="Proteomes" id="UP000597038">
    <property type="component" value="Unassembled WGS sequence"/>
</dbReference>
<evidence type="ECO:0000259" key="3">
    <source>
        <dbReference type="PROSITE" id="PS51186"/>
    </source>
</evidence>
<dbReference type="InterPro" id="IPR016181">
    <property type="entry name" value="Acyl_CoA_acyltransferase"/>
</dbReference>
<name>A0ABS0QQH5_9STAP</name>
<dbReference type="InterPro" id="IPR000182">
    <property type="entry name" value="GNAT_dom"/>
</dbReference>
<dbReference type="PANTHER" id="PTHR13355:SF11">
    <property type="entry name" value="GLUCOSAMINE 6-PHOSPHATE N-ACETYLTRANSFERASE"/>
    <property type="match status" value="1"/>
</dbReference>
<evidence type="ECO:0000313" key="5">
    <source>
        <dbReference type="Proteomes" id="UP000597038"/>
    </source>
</evidence>